<evidence type="ECO:0000313" key="2">
    <source>
        <dbReference type="Proteomes" id="UP000272942"/>
    </source>
</evidence>
<dbReference type="AlphaFoldDB" id="A0A183A8A0"/>
<reference evidence="1 2" key="2">
    <citation type="submission" date="2018-11" db="EMBL/GenBank/DDBJ databases">
        <authorList>
            <consortium name="Pathogen Informatics"/>
        </authorList>
    </citation>
    <scope>NUCLEOTIDE SEQUENCE [LARGE SCALE GENOMIC DNA]</scope>
    <source>
        <strain evidence="1 2">Egypt</strain>
    </source>
</reference>
<organism evidence="3">
    <name type="scientific">Echinostoma caproni</name>
    <dbReference type="NCBI Taxonomy" id="27848"/>
    <lineage>
        <taxon>Eukaryota</taxon>
        <taxon>Metazoa</taxon>
        <taxon>Spiralia</taxon>
        <taxon>Lophotrochozoa</taxon>
        <taxon>Platyhelminthes</taxon>
        <taxon>Trematoda</taxon>
        <taxon>Digenea</taxon>
        <taxon>Plagiorchiida</taxon>
        <taxon>Echinostomata</taxon>
        <taxon>Echinostomatoidea</taxon>
        <taxon>Echinostomatidae</taxon>
        <taxon>Echinostoma</taxon>
    </lineage>
</organism>
<dbReference type="WBParaSite" id="ECPE_0000318801-mRNA-1">
    <property type="protein sequence ID" value="ECPE_0000318801-mRNA-1"/>
    <property type="gene ID" value="ECPE_0000318801"/>
</dbReference>
<dbReference type="OrthoDB" id="10056300at2759"/>
<evidence type="ECO:0000313" key="1">
    <source>
        <dbReference type="EMBL" id="VDP68659.1"/>
    </source>
</evidence>
<dbReference type="Proteomes" id="UP000272942">
    <property type="component" value="Unassembled WGS sequence"/>
</dbReference>
<protein>
    <submittedName>
        <fullName evidence="3">Velvet domain-containing protein</fullName>
    </submittedName>
</protein>
<name>A0A183A8A0_9TREM</name>
<sequence length="139" mass="15664">MLHSFRESYYAVRVPNSVRITTTTTIITNWCHVMELETFEQLNLQQFIHLGLTAIRALKYSVLLHTSTMPSVHTRLQHLIVTCSNNTGGMNVQPAELEVDGEPIFLKRLVIPYGQREGVLKALGKMERNGIIARVTSSA</sequence>
<gene>
    <name evidence="1" type="ORF">ECPE_LOCUS3185</name>
</gene>
<keyword evidence="2" id="KW-1185">Reference proteome</keyword>
<dbReference type="EMBL" id="UZAN01040162">
    <property type="protein sequence ID" value="VDP68659.1"/>
    <property type="molecule type" value="Genomic_DNA"/>
</dbReference>
<evidence type="ECO:0000313" key="3">
    <source>
        <dbReference type="WBParaSite" id="ECPE_0000318801-mRNA-1"/>
    </source>
</evidence>
<proteinExistence type="predicted"/>
<accession>A0A183A8A0</accession>
<reference evidence="3" key="1">
    <citation type="submission" date="2016-06" db="UniProtKB">
        <authorList>
            <consortium name="WormBaseParasite"/>
        </authorList>
    </citation>
    <scope>IDENTIFICATION</scope>
</reference>